<evidence type="ECO:0000313" key="2">
    <source>
        <dbReference type="Proteomes" id="UP000295696"/>
    </source>
</evidence>
<dbReference type="RefSeq" id="WP_132249003.1">
    <property type="nucleotide sequence ID" value="NZ_SLZU01000063.1"/>
</dbReference>
<evidence type="ECO:0008006" key="3">
    <source>
        <dbReference type="Google" id="ProtNLM"/>
    </source>
</evidence>
<dbReference type="EMBL" id="SLZU01000063">
    <property type="protein sequence ID" value="TCS47227.1"/>
    <property type="molecule type" value="Genomic_DNA"/>
</dbReference>
<proteinExistence type="predicted"/>
<organism evidence="1 2">
    <name type="scientific">Primorskyibacter sedentarius</name>
    <dbReference type="NCBI Taxonomy" id="745311"/>
    <lineage>
        <taxon>Bacteria</taxon>
        <taxon>Pseudomonadati</taxon>
        <taxon>Pseudomonadota</taxon>
        <taxon>Alphaproteobacteria</taxon>
        <taxon>Rhodobacterales</taxon>
        <taxon>Roseobacteraceae</taxon>
        <taxon>Primorskyibacter</taxon>
    </lineage>
</organism>
<comment type="caution">
    <text evidence="1">The sequence shown here is derived from an EMBL/GenBank/DDBJ whole genome shotgun (WGS) entry which is preliminary data.</text>
</comment>
<dbReference type="Proteomes" id="UP000295696">
    <property type="component" value="Unassembled WGS sequence"/>
</dbReference>
<protein>
    <recommendedName>
        <fullName evidence="3">Transposase</fullName>
    </recommendedName>
</protein>
<sequence length="68" mass="7444">MKRYFVGLDVSKDETAVCLRDDRGDIVTSYRKPTDPDVLSRALSAEMEHIVCVVLETGVLNRAGFAGG</sequence>
<keyword evidence="2" id="KW-1185">Reference proteome</keyword>
<evidence type="ECO:0000313" key="1">
    <source>
        <dbReference type="EMBL" id="TCS47227.1"/>
    </source>
</evidence>
<accession>A0A4R3IJU0</accession>
<name>A0A4R3IJU0_9RHOB</name>
<reference evidence="1 2" key="1">
    <citation type="submission" date="2019-03" db="EMBL/GenBank/DDBJ databases">
        <title>Genomic Encyclopedia of Type Strains, Phase IV (KMG-IV): sequencing the most valuable type-strain genomes for metagenomic binning, comparative biology and taxonomic classification.</title>
        <authorList>
            <person name="Goeker M."/>
        </authorList>
    </citation>
    <scope>NUCLEOTIDE SEQUENCE [LARGE SCALE GENOMIC DNA]</scope>
    <source>
        <strain evidence="1 2">DSM 104836</strain>
    </source>
</reference>
<gene>
    <name evidence="1" type="ORF">EDD52_1636</name>
</gene>
<dbReference type="AlphaFoldDB" id="A0A4R3IJU0"/>